<sequence length="161" mass="18144">MTKKIIFGILAFVIGIGIAFYTESFFREIIQNIFKWSTSDKIRFVGKNFFIFSNKIHFLTFGIGLLILTIENLNQKLTQIAKSGIISLLIFGILIIGISSVDANIKVVECTACDDGIRKLSWNEINYGLIIGLSAIISIIPSLIRIIKRKKSQRTTTYMMS</sequence>
<reference evidence="3" key="1">
    <citation type="journal article" date="2019" name="Int. J. Syst. Evol. Microbiol.">
        <title>The Global Catalogue of Microorganisms (GCM) 10K type strain sequencing project: providing services to taxonomists for standard genome sequencing and annotation.</title>
        <authorList>
            <consortium name="The Broad Institute Genomics Platform"/>
            <consortium name="The Broad Institute Genome Sequencing Center for Infectious Disease"/>
            <person name="Wu L."/>
            <person name="Ma J."/>
        </authorList>
    </citation>
    <scope>NUCLEOTIDE SEQUENCE [LARGE SCALE GENOMIC DNA]</scope>
    <source>
        <strain evidence="3">KCTC 52274</strain>
    </source>
</reference>
<accession>A0ABW5L9G0</accession>
<protein>
    <recommendedName>
        <fullName evidence="4">DUF4149 domain-containing protein</fullName>
    </recommendedName>
</protein>
<feature type="transmembrane region" description="Helical" evidence="1">
    <location>
        <begin position="85"/>
        <end position="105"/>
    </location>
</feature>
<keyword evidence="3" id="KW-1185">Reference proteome</keyword>
<gene>
    <name evidence="2" type="ORF">ACFSR1_00680</name>
</gene>
<dbReference type="Proteomes" id="UP001597319">
    <property type="component" value="Unassembled WGS sequence"/>
</dbReference>
<feature type="transmembrane region" description="Helical" evidence="1">
    <location>
        <begin position="125"/>
        <end position="144"/>
    </location>
</feature>
<comment type="caution">
    <text evidence="2">The sequence shown here is derived from an EMBL/GenBank/DDBJ whole genome shotgun (WGS) entry which is preliminary data.</text>
</comment>
<organism evidence="2 3">
    <name type="scientific">Aquimarina rubra</name>
    <dbReference type="NCBI Taxonomy" id="1920033"/>
    <lineage>
        <taxon>Bacteria</taxon>
        <taxon>Pseudomonadati</taxon>
        <taxon>Bacteroidota</taxon>
        <taxon>Flavobacteriia</taxon>
        <taxon>Flavobacteriales</taxon>
        <taxon>Flavobacteriaceae</taxon>
        <taxon>Aquimarina</taxon>
    </lineage>
</organism>
<evidence type="ECO:0008006" key="4">
    <source>
        <dbReference type="Google" id="ProtNLM"/>
    </source>
</evidence>
<evidence type="ECO:0000256" key="1">
    <source>
        <dbReference type="SAM" id="Phobius"/>
    </source>
</evidence>
<evidence type="ECO:0000313" key="2">
    <source>
        <dbReference type="EMBL" id="MFD2561160.1"/>
    </source>
</evidence>
<proteinExistence type="predicted"/>
<keyword evidence="1" id="KW-0812">Transmembrane</keyword>
<name>A0ABW5L9G0_9FLAO</name>
<evidence type="ECO:0000313" key="3">
    <source>
        <dbReference type="Proteomes" id="UP001597319"/>
    </source>
</evidence>
<feature type="transmembrane region" description="Helical" evidence="1">
    <location>
        <begin position="5"/>
        <end position="22"/>
    </location>
</feature>
<dbReference type="EMBL" id="JBHULE010000002">
    <property type="protein sequence ID" value="MFD2561160.1"/>
    <property type="molecule type" value="Genomic_DNA"/>
</dbReference>
<keyword evidence="1" id="KW-0472">Membrane</keyword>
<keyword evidence="1" id="KW-1133">Transmembrane helix</keyword>
<feature type="transmembrane region" description="Helical" evidence="1">
    <location>
        <begin position="56"/>
        <end position="73"/>
    </location>
</feature>
<dbReference type="RefSeq" id="WP_378288630.1">
    <property type="nucleotide sequence ID" value="NZ_JBHULE010000002.1"/>
</dbReference>